<dbReference type="EMBL" id="SDKK01000005">
    <property type="protein sequence ID" value="TYC60095.1"/>
    <property type="molecule type" value="Genomic_DNA"/>
</dbReference>
<feature type="domain" description="Phospholipid/glycerol acyltransferase" evidence="6">
    <location>
        <begin position="91"/>
        <end position="199"/>
    </location>
</feature>
<evidence type="ECO:0000313" key="7">
    <source>
        <dbReference type="EMBL" id="TYC60095.1"/>
    </source>
</evidence>
<keyword evidence="5" id="KW-1133">Transmembrane helix</keyword>
<evidence type="ECO:0000256" key="1">
    <source>
        <dbReference type="ARBA" id="ARBA00005189"/>
    </source>
</evidence>
<dbReference type="OrthoDB" id="9812274at2"/>
<dbReference type="GO" id="GO:0003841">
    <property type="term" value="F:1-acylglycerol-3-phosphate O-acyltransferase activity"/>
    <property type="evidence" value="ECO:0007669"/>
    <property type="project" value="TreeGrafter"/>
</dbReference>
<dbReference type="GO" id="GO:0006654">
    <property type="term" value="P:phosphatidic acid biosynthetic process"/>
    <property type="evidence" value="ECO:0007669"/>
    <property type="project" value="TreeGrafter"/>
</dbReference>
<proteinExistence type="predicted"/>
<dbReference type="Pfam" id="PF01553">
    <property type="entry name" value="Acyltransferase"/>
    <property type="match status" value="1"/>
</dbReference>
<dbReference type="Proteomes" id="UP000389128">
    <property type="component" value="Unassembled WGS sequence"/>
</dbReference>
<keyword evidence="5" id="KW-0812">Transmembrane</keyword>
<organism evidence="7 8">
    <name type="scientific">Zoogloea oleivorans</name>
    <dbReference type="NCBI Taxonomy" id="1552750"/>
    <lineage>
        <taxon>Bacteria</taxon>
        <taxon>Pseudomonadati</taxon>
        <taxon>Pseudomonadota</taxon>
        <taxon>Betaproteobacteria</taxon>
        <taxon>Rhodocyclales</taxon>
        <taxon>Zoogloeaceae</taxon>
        <taxon>Zoogloea</taxon>
    </lineage>
</organism>
<feature type="transmembrane region" description="Helical" evidence="5">
    <location>
        <begin position="52"/>
        <end position="72"/>
    </location>
</feature>
<protein>
    <submittedName>
        <fullName evidence="7">1-acyl-sn-glycerol-3-phosphate acyltransferase</fullName>
    </submittedName>
</protein>
<reference evidence="7 8" key="1">
    <citation type="submission" date="2019-01" db="EMBL/GenBank/DDBJ databases">
        <title>Zoogloea oleivorans genome sequencing and assembly.</title>
        <authorList>
            <person name="Tancsics A."/>
            <person name="Farkas M."/>
            <person name="Kriszt B."/>
            <person name="Maroti G."/>
            <person name="Horvath B."/>
        </authorList>
    </citation>
    <scope>NUCLEOTIDE SEQUENCE [LARGE SCALE GENOMIC DNA]</scope>
    <source>
        <strain evidence="7 8">Buc</strain>
    </source>
</reference>
<evidence type="ECO:0000259" key="6">
    <source>
        <dbReference type="SMART" id="SM00563"/>
    </source>
</evidence>
<dbReference type="CDD" id="cd07989">
    <property type="entry name" value="LPLAT_AGPAT-like"/>
    <property type="match status" value="1"/>
</dbReference>
<comment type="caution">
    <text evidence="7">The sequence shown here is derived from an EMBL/GenBank/DDBJ whole genome shotgun (WGS) entry which is preliminary data.</text>
</comment>
<dbReference type="RefSeq" id="WP_148578184.1">
    <property type="nucleotide sequence ID" value="NZ_SDKK01000005.1"/>
</dbReference>
<gene>
    <name evidence="7" type="ORF">ETQ85_06170</name>
</gene>
<evidence type="ECO:0000256" key="5">
    <source>
        <dbReference type="SAM" id="Phobius"/>
    </source>
</evidence>
<name>A0A6C2D379_9RHOO</name>
<evidence type="ECO:0000256" key="2">
    <source>
        <dbReference type="ARBA" id="ARBA00022679"/>
    </source>
</evidence>
<dbReference type="PANTHER" id="PTHR10434">
    <property type="entry name" value="1-ACYL-SN-GLYCEROL-3-PHOSPHATE ACYLTRANSFERASE"/>
    <property type="match status" value="1"/>
</dbReference>
<dbReference type="SUPFAM" id="SSF69593">
    <property type="entry name" value="Glycerol-3-phosphate (1)-acyltransferase"/>
    <property type="match status" value="1"/>
</dbReference>
<keyword evidence="8" id="KW-1185">Reference proteome</keyword>
<evidence type="ECO:0000256" key="3">
    <source>
        <dbReference type="ARBA" id="ARBA00023315"/>
    </source>
</evidence>
<feature type="transmembrane region" description="Helical" evidence="5">
    <location>
        <begin position="20"/>
        <end position="45"/>
    </location>
</feature>
<feature type="region of interest" description="Disordered" evidence="4">
    <location>
        <begin position="249"/>
        <end position="268"/>
    </location>
</feature>
<evidence type="ECO:0000256" key="4">
    <source>
        <dbReference type="SAM" id="MobiDB-lite"/>
    </source>
</evidence>
<sequence>MTSLVSRLGRAVWTAYEYVAMVLGLGALALLCLGWLPWALLGAVLPPRAGRFIGRVAIMVGFRLYLHFLTLFCACRFDLSALDSLRRDQPLILVANHPSLLDVVMIVSRLPNAVCVMKASLMDNILLGAAARLARYIRNDAPVSMVRRARAALQQGAHLVIFPEGSRTLHFPVDACTNAAGLIASNARVPLQALIIEFSSPYLGKAWPLFRKPELPLRFRIRLGRRFEAPAHIRNFTGELEDYFRREMSTSADGPAPPGNPNCESAAS</sequence>
<dbReference type="InterPro" id="IPR002123">
    <property type="entry name" value="Plipid/glycerol_acylTrfase"/>
</dbReference>
<accession>A0A6C2D379</accession>
<keyword evidence="5" id="KW-0472">Membrane</keyword>
<dbReference type="PANTHER" id="PTHR10434:SF66">
    <property type="entry name" value="PHOSPHOLIPID_GLYCEROL ACYLTRANSFERASE DOMAIN-CONTAINING PROTEIN"/>
    <property type="match status" value="1"/>
</dbReference>
<evidence type="ECO:0000313" key="8">
    <source>
        <dbReference type="Proteomes" id="UP000389128"/>
    </source>
</evidence>
<dbReference type="SMART" id="SM00563">
    <property type="entry name" value="PlsC"/>
    <property type="match status" value="1"/>
</dbReference>
<dbReference type="AlphaFoldDB" id="A0A6C2D379"/>
<comment type="pathway">
    <text evidence="1">Lipid metabolism.</text>
</comment>
<keyword evidence="3 7" id="KW-0012">Acyltransferase</keyword>
<keyword evidence="2 7" id="KW-0808">Transferase</keyword>